<dbReference type="AlphaFoldDB" id="A0A5C4ZXM0"/>
<accession>A0A5C4ZXM0</accession>
<dbReference type="RefSeq" id="WP_139887631.1">
    <property type="nucleotide sequence ID" value="NZ_JAEVMB010000018.1"/>
</dbReference>
<dbReference type="Pfam" id="PF12363">
    <property type="entry name" value="Phage_TAC_12"/>
    <property type="match status" value="1"/>
</dbReference>
<proteinExistence type="predicted"/>
<reference evidence="1 2" key="1">
    <citation type="submission" date="2019-06" db="EMBL/GenBank/DDBJ databases">
        <title>Biocontrol Bacillus strains from Vietnam.</title>
        <authorList>
            <person name="Borriss R."/>
            <person name="Lasch P."/>
            <person name="Thanh Tam L.T."/>
            <person name="Luong P.T."/>
            <person name="Phuong Thao L.T."/>
            <person name="Kim Chung L.T."/>
        </authorList>
    </citation>
    <scope>NUCLEOTIDE SEQUENCE [LARGE SCALE GENOMIC DNA]</scope>
    <source>
        <strain evidence="1 2">SN1</strain>
    </source>
</reference>
<evidence type="ECO:0008006" key="3">
    <source>
        <dbReference type="Google" id="ProtNLM"/>
    </source>
</evidence>
<protein>
    <recommendedName>
        <fullName evidence="3">Phage protein</fullName>
    </recommendedName>
</protein>
<evidence type="ECO:0000313" key="2">
    <source>
        <dbReference type="Proteomes" id="UP000312495"/>
    </source>
</evidence>
<comment type="caution">
    <text evidence="1">The sequence shown here is derived from an EMBL/GenBank/DDBJ whole genome shotgun (WGS) entry which is preliminary data.</text>
</comment>
<sequence>MRFEVKGNEYELKLSFEAVVELNKKYEGGVNEIVGHCLQGDVELFKDSIYFGLFHTEKGFTRKDIDEEIKRLFAEEALTQEYIENTLREVIEENFFYKAKVLQQKKRLKKQMVAKNPEYEEMANEMYGLTTEE</sequence>
<evidence type="ECO:0000313" key="1">
    <source>
        <dbReference type="EMBL" id="TNP10753.1"/>
    </source>
</evidence>
<gene>
    <name evidence="1" type="ORF">FHY71_26415</name>
</gene>
<dbReference type="EMBL" id="VEPV01000018">
    <property type="protein sequence ID" value="TNP10753.1"/>
    <property type="molecule type" value="Genomic_DNA"/>
</dbReference>
<dbReference type="InterPro" id="IPR024410">
    <property type="entry name" value="Phage_TAC_12"/>
</dbReference>
<organism evidence="1 2">
    <name type="scientific">Bacillus tropicus</name>
    <dbReference type="NCBI Taxonomy" id="2026188"/>
    <lineage>
        <taxon>Bacteria</taxon>
        <taxon>Bacillati</taxon>
        <taxon>Bacillota</taxon>
        <taxon>Bacilli</taxon>
        <taxon>Bacillales</taxon>
        <taxon>Bacillaceae</taxon>
        <taxon>Bacillus</taxon>
        <taxon>Bacillus cereus group</taxon>
    </lineage>
</organism>
<dbReference type="Proteomes" id="UP000312495">
    <property type="component" value="Unassembled WGS sequence"/>
</dbReference>
<name>A0A5C4ZXM0_9BACI</name>